<keyword evidence="1" id="KW-0472">Membrane</keyword>
<reference evidence="3" key="1">
    <citation type="submission" date="2016-10" db="EMBL/GenBank/DDBJ databases">
        <authorList>
            <person name="Varghese N."/>
            <person name="Submissions S."/>
        </authorList>
    </citation>
    <scope>NUCLEOTIDE SEQUENCE [LARGE SCALE GENOMIC DNA]</scope>
    <source>
        <strain evidence="3">CL127</strain>
    </source>
</reference>
<dbReference type="Proteomes" id="UP000198877">
    <property type="component" value="Unassembled WGS sequence"/>
</dbReference>
<dbReference type="RefSeq" id="WP_091735396.1">
    <property type="nucleotide sequence ID" value="NZ_FOYR01000001.1"/>
</dbReference>
<evidence type="ECO:0000313" key="3">
    <source>
        <dbReference type="Proteomes" id="UP000198877"/>
    </source>
</evidence>
<feature type="transmembrane region" description="Helical" evidence="1">
    <location>
        <begin position="128"/>
        <end position="148"/>
    </location>
</feature>
<name>A0A1I6G4C6_9MICO</name>
<evidence type="ECO:0000256" key="1">
    <source>
        <dbReference type="SAM" id="Phobius"/>
    </source>
</evidence>
<keyword evidence="1" id="KW-1133">Transmembrane helix</keyword>
<sequence>MLRTWPALLAWGAGLIHLAIGASIVAPSGDATTVLCAPMLLVGSVELGWGIAVLRAGRIIGGRGAAAGAIAAVLLGAVSLGGGAPVGAVAISSALAVVGGSMAARAARKGEGPAGMGEEPARALRVRAAGMALGVFLVAAVATPALALTDAVGHGSGHDHGGDLVVVDPHGGH</sequence>
<evidence type="ECO:0000313" key="2">
    <source>
        <dbReference type="EMBL" id="SFR37054.1"/>
    </source>
</evidence>
<proteinExistence type="predicted"/>
<protein>
    <submittedName>
        <fullName evidence="2">Uncharacterized protein</fullName>
    </submittedName>
</protein>
<feature type="transmembrane region" description="Helical" evidence="1">
    <location>
        <begin position="88"/>
        <end position="107"/>
    </location>
</feature>
<dbReference type="EMBL" id="FOYR01000001">
    <property type="protein sequence ID" value="SFR37054.1"/>
    <property type="molecule type" value="Genomic_DNA"/>
</dbReference>
<dbReference type="AlphaFoldDB" id="A0A1I6G4C6"/>
<feature type="transmembrane region" description="Helical" evidence="1">
    <location>
        <begin position="64"/>
        <end position="82"/>
    </location>
</feature>
<accession>A0A1I6G4C6</accession>
<feature type="transmembrane region" description="Helical" evidence="1">
    <location>
        <begin position="31"/>
        <end position="52"/>
    </location>
</feature>
<gene>
    <name evidence="2" type="ORF">SAMN04488591_0742</name>
</gene>
<organism evidence="2 3">
    <name type="scientific">Microbacterium azadirachtae</name>
    <dbReference type="NCBI Taxonomy" id="582680"/>
    <lineage>
        <taxon>Bacteria</taxon>
        <taxon>Bacillati</taxon>
        <taxon>Actinomycetota</taxon>
        <taxon>Actinomycetes</taxon>
        <taxon>Micrococcales</taxon>
        <taxon>Microbacteriaceae</taxon>
        <taxon>Microbacterium</taxon>
    </lineage>
</organism>
<keyword evidence="1" id="KW-0812">Transmembrane</keyword>